<accession>A0A166Z0A5</accession>
<dbReference type="Gene3D" id="3.20.20.100">
    <property type="entry name" value="NADP-dependent oxidoreductase domain"/>
    <property type="match status" value="1"/>
</dbReference>
<dbReference type="PANTHER" id="PTHR43364:SF4">
    <property type="entry name" value="NAD(P)-LINKED OXIDOREDUCTASE SUPERFAMILY PROTEIN"/>
    <property type="match status" value="1"/>
</dbReference>
<dbReference type="OrthoDB" id="2310150at2759"/>
<dbReference type="STRING" id="1081105.A0A166Z0A5"/>
<organism evidence="3 4">
    <name type="scientific">Metarhizium rileyi (strain RCEF 4871)</name>
    <name type="common">Nomuraea rileyi</name>
    <dbReference type="NCBI Taxonomy" id="1649241"/>
    <lineage>
        <taxon>Eukaryota</taxon>
        <taxon>Fungi</taxon>
        <taxon>Dikarya</taxon>
        <taxon>Ascomycota</taxon>
        <taxon>Pezizomycotina</taxon>
        <taxon>Sordariomycetes</taxon>
        <taxon>Hypocreomycetidae</taxon>
        <taxon>Hypocreales</taxon>
        <taxon>Clavicipitaceae</taxon>
        <taxon>Metarhizium</taxon>
    </lineage>
</organism>
<evidence type="ECO:0000259" key="2">
    <source>
        <dbReference type="Pfam" id="PF00248"/>
    </source>
</evidence>
<evidence type="ECO:0000313" key="4">
    <source>
        <dbReference type="Proteomes" id="UP000243498"/>
    </source>
</evidence>
<dbReference type="InterPro" id="IPR023210">
    <property type="entry name" value="NADP_OxRdtase_dom"/>
</dbReference>
<dbReference type="InterPro" id="IPR036812">
    <property type="entry name" value="NAD(P)_OxRdtase_dom_sf"/>
</dbReference>
<evidence type="ECO:0000313" key="3">
    <source>
        <dbReference type="EMBL" id="OAA37405.1"/>
    </source>
</evidence>
<dbReference type="PANTHER" id="PTHR43364">
    <property type="entry name" value="NADH-SPECIFIC METHYLGLYOXAL REDUCTASE-RELATED"/>
    <property type="match status" value="1"/>
</dbReference>
<dbReference type="Pfam" id="PF00248">
    <property type="entry name" value="Aldo_ket_red"/>
    <property type="match status" value="1"/>
</dbReference>
<dbReference type="PRINTS" id="PR00069">
    <property type="entry name" value="ALDKETRDTASE"/>
</dbReference>
<keyword evidence="1" id="KW-0560">Oxidoreductase</keyword>
<evidence type="ECO:0000256" key="1">
    <source>
        <dbReference type="ARBA" id="ARBA00023002"/>
    </source>
</evidence>
<dbReference type="SUPFAM" id="SSF51430">
    <property type="entry name" value="NAD(P)-linked oxidoreductase"/>
    <property type="match status" value="1"/>
</dbReference>
<dbReference type="InterPro" id="IPR020471">
    <property type="entry name" value="AKR"/>
</dbReference>
<dbReference type="AlphaFoldDB" id="A0A166Z0A5"/>
<protein>
    <submittedName>
        <fullName evidence="3">Aldo/keto reductase</fullName>
    </submittedName>
</protein>
<reference evidence="3 4" key="1">
    <citation type="journal article" date="2016" name="Genome Biol. Evol.">
        <title>Divergent and convergent evolution of fungal pathogenicity.</title>
        <authorList>
            <person name="Shang Y."/>
            <person name="Xiao G."/>
            <person name="Zheng P."/>
            <person name="Cen K."/>
            <person name="Zhan S."/>
            <person name="Wang C."/>
        </authorList>
    </citation>
    <scope>NUCLEOTIDE SEQUENCE [LARGE SCALE GENOMIC DNA]</scope>
    <source>
        <strain evidence="3 4">RCEF 4871</strain>
    </source>
</reference>
<keyword evidence="4" id="KW-1185">Reference proteome</keyword>
<proteinExistence type="predicted"/>
<dbReference type="Proteomes" id="UP000243498">
    <property type="component" value="Unassembled WGS sequence"/>
</dbReference>
<dbReference type="InterPro" id="IPR050523">
    <property type="entry name" value="AKR_Detox_Biosynth"/>
</dbReference>
<dbReference type="OMA" id="WELAQIC"/>
<dbReference type="GO" id="GO:0016491">
    <property type="term" value="F:oxidoreductase activity"/>
    <property type="evidence" value="ECO:0007669"/>
    <property type="project" value="UniProtKB-KW"/>
</dbReference>
<feature type="domain" description="NADP-dependent oxidoreductase" evidence="2">
    <location>
        <begin position="27"/>
        <end position="171"/>
    </location>
</feature>
<name>A0A166Z0A5_METRR</name>
<sequence>MANQTTEITPVLTTNDNHVSPAKTALKVVLGAMTVSEEGSEGARIHEVKDICDVLDVLQKHGHNEIDTARVYGASEELLGQAKWQKKGIIMDTKLNPRRMSYSHNKEDLKRGLEDSLKALQTDQIDCWYLHTPDRNTSYTETLEAVNELYKAGHFKRFGVRNYAAWEVALIYRAVEPELFACLRGGGMLTGKYQQDTIVHEPGSRYDPKRFQGKSFRGWY</sequence>
<dbReference type="EMBL" id="AZHC01000030">
    <property type="protein sequence ID" value="OAA37405.1"/>
    <property type="molecule type" value="Genomic_DNA"/>
</dbReference>
<comment type="caution">
    <text evidence="3">The sequence shown here is derived from an EMBL/GenBank/DDBJ whole genome shotgun (WGS) entry which is preliminary data.</text>
</comment>
<gene>
    <name evidence="3" type="ORF">NOR_07104</name>
</gene>